<reference evidence="3" key="1">
    <citation type="journal article" date="2019" name="Int. J. Syst. Evol. Microbiol.">
        <title>The Global Catalogue of Microorganisms (GCM) 10K type strain sequencing project: providing services to taxonomists for standard genome sequencing and annotation.</title>
        <authorList>
            <consortium name="The Broad Institute Genomics Platform"/>
            <consortium name="The Broad Institute Genome Sequencing Center for Infectious Disease"/>
            <person name="Wu L."/>
            <person name="Ma J."/>
        </authorList>
    </citation>
    <scope>NUCLEOTIDE SEQUENCE [LARGE SCALE GENOMIC DNA]</scope>
    <source>
        <strain evidence="3">CECT 7069</strain>
    </source>
</reference>
<evidence type="ECO:0000313" key="2">
    <source>
        <dbReference type="EMBL" id="MDN3591751.1"/>
    </source>
</evidence>
<gene>
    <name evidence="2" type="ORF">QWZ12_14190</name>
</gene>
<accession>A0ABT8BI37</accession>
<protein>
    <submittedName>
        <fullName evidence="2">Uncharacterized protein</fullName>
    </submittedName>
</protein>
<name>A0ABT8BI37_9HYPH</name>
<dbReference type="RefSeq" id="WP_238227156.1">
    <property type="nucleotide sequence ID" value="NZ_BPQD01000025.1"/>
</dbReference>
<comment type="caution">
    <text evidence="2">The sequence shown here is derived from an EMBL/GenBank/DDBJ whole genome shotgun (WGS) entry which is preliminary data.</text>
</comment>
<dbReference type="EMBL" id="JAUFPX010000012">
    <property type="protein sequence ID" value="MDN3591751.1"/>
    <property type="molecule type" value="Genomic_DNA"/>
</dbReference>
<evidence type="ECO:0000313" key="3">
    <source>
        <dbReference type="Proteomes" id="UP001224644"/>
    </source>
</evidence>
<keyword evidence="3" id="KW-1185">Reference proteome</keyword>
<feature type="region of interest" description="Disordered" evidence="1">
    <location>
        <begin position="136"/>
        <end position="160"/>
    </location>
</feature>
<sequence length="160" mass="17063">MLLDADGLALLRAIGQMPGAFPDIRDEASRIARALVIRQLKAKSFPLSGVRQVYDILGHATFTLVVDGLTEIEARALVARFDPRHPDGKTAPVHWLRRQIVALAGGAAPCSQGVPARAPRAPSRPKAPVLRALGSSAFGARWDGRDHDPPAGKGKRKAKG</sequence>
<dbReference type="Proteomes" id="UP001224644">
    <property type="component" value="Unassembled WGS sequence"/>
</dbReference>
<organism evidence="2 3">
    <name type="scientific">Methylobacterium adhaesivum</name>
    <dbReference type="NCBI Taxonomy" id="333297"/>
    <lineage>
        <taxon>Bacteria</taxon>
        <taxon>Pseudomonadati</taxon>
        <taxon>Pseudomonadota</taxon>
        <taxon>Alphaproteobacteria</taxon>
        <taxon>Hyphomicrobiales</taxon>
        <taxon>Methylobacteriaceae</taxon>
        <taxon>Methylobacterium</taxon>
    </lineage>
</organism>
<proteinExistence type="predicted"/>
<evidence type="ECO:0000256" key="1">
    <source>
        <dbReference type="SAM" id="MobiDB-lite"/>
    </source>
</evidence>